<evidence type="ECO:0000313" key="10">
    <source>
        <dbReference type="EMBL" id="TEA27906.1"/>
    </source>
</evidence>
<dbReference type="PROSITE" id="PS00949">
    <property type="entry name" value="AUTOINDUCER_SYNTH_1"/>
    <property type="match status" value="1"/>
</dbReference>
<keyword evidence="11" id="KW-1185">Reference proteome</keyword>
<gene>
    <name evidence="10" type="ORF">O970_01645</name>
</gene>
<dbReference type="GO" id="GO:0061579">
    <property type="term" value="F:N-acyl homoserine lactone synthase activity"/>
    <property type="evidence" value="ECO:0007669"/>
    <property type="project" value="UniProtKB-UniRule"/>
</dbReference>
<evidence type="ECO:0000313" key="11">
    <source>
        <dbReference type="Proteomes" id="UP000506160"/>
    </source>
</evidence>
<dbReference type="PANTHER" id="PTHR39322:SF1">
    <property type="entry name" value="ISOVALERYL-HOMOSERINE LACTONE SYNTHASE"/>
    <property type="match status" value="1"/>
</dbReference>
<keyword evidence="6 8" id="KW-0071">Autoinducer synthesis</keyword>
<evidence type="ECO:0000256" key="5">
    <source>
        <dbReference type="ARBA" id="ARBA00022691"/>
    </source>
</evidence>
<evidence type="ECO:0000256" key="7">
    <source>
        <dbReference type="ARBA" id="ARBA00048576"/>
    </source>
</evidence>
<dbReference type="EC" id="2.3.1.184" evidence="1 9"/>
<evidence type="ECO:0000256" key="2">
    <source>
        <dbReference type="ARBA" id="ARBA00018768"/>
    </source>
</evidence>
<comment type="similarity">
    <text evidence="8 9">Belongs to the autoinducer synthase family.</text>
</comment>
<dbReference type="PANTHER" id="PTHR39322">
    <property type="entry name" value="ACYL-HOMOSERINE-LACTONE SYNTHASE"/>
    <property type="match status" value="1"/>
</dbReference>
<sequence length="207" mass="24752">MSTLKFKFYNYTDIPQSIKNEFYKLRKEVFKDRLDWQVEVKNGQEVDVYDNDNATYLLCFYHDILIAGVRFIPTLFPYMAQGPFDRFFSKPFPVENDIVEASRFFIHKNRIIELELNQQPLTALLLLYMHEYAKKLNYTSIVTIVSKPMSRIVRNNGWHYTFLDSGYVNPNEIIFLLDMPINDNNYFSITNYITPRIKNIDYMFELP</sequence>
<evidence type="ECO:0000256" key="4">
    <source>
        <dbReference type="ARBA" id="ARBA00022679"/>
    </source>
</evidence>
<dbReference type="InterPro" id="IPR016181">
    <property type="entry name" value="Acyl_CoA_acyltransferase"/>
</dbReference>
<evidence type="ECO:0000256" key="3">
    <source>
        <dbReference type="ARBA" id="ARBA00022654"/>
    </source>
</evidence>
<comment type="catalytic activity">
    <reaction evidence="7 9">
        <text>a fatty acyl-[ACP] + S-adenosyl-L-methionine = an N-acyl-L-homoserine lactone + S-methyl-5'-thioadenosine + holo-[ACP] + H(+)</text>
        <dbReference type="Rhea" id="RHEA:10096"/>
        <dbReference type="Rhea" id="RHEA-COMP:9685"/>
        <dbReference type="Rhea" id="RHEA-COMP:14125"/>
        <dbReference type="ChEBI" id="CHEBI:15378"/>
        <dbReference type="ChEBI" id="CHEBI:17509"/>
        <dbReference type="ChEBI" id="CHEBI:55474"/>
        <dbReference type="ChEBI" id="CHEBI:59789"/>
        <dbReference type="ChEBI" id="CHEBI:64479"/>
        <dbReference type="ChEBI" id="CHEBI:138651"/>
        <dbReference type="EC" id="2.3.1.184"/>
    </reaction>
</comment>
<evidence type="ECO:0000256" key="9">
    <source>
        <dbReference type="RuleBase" id="RU361135"/>
    </source>
</evidence>
<evidence type="ECO:0000256" key="1">
    <source>
        <dbReference type="ARBA" id="ARBA00012340"/>
    </source>
</evidence>
<dbReference type="GO" id="GO:0009372">
    <property type="term" value="P:quorum sensing"/>
    <property type="evidence" value="ECO:0007669"/>
    <property type="project" value="UniProtKB-UniRule"/>
</dbReference>
<organism evidence="10 11">
    <name type="scientific">Candidatus Schmidhempelia bombi str. Bimp</name>
    <dbReference type="NCBI Taxonomy" id="1387197"/>
    <lineage>
        <taxon>Bacteria</taxon>
        <taxon>Pseudomonadati</taxon>
        <taxon>Pseudomonadota</taxon>
        <taxon>Gammaproteobacteria</taxon>
        <taxon>Orbales</taxon>
        <taxon>Orbaceae</taxon>
        <taxon>Candidatus Schmidhempelia</taxon>
    </lineage>
</organism>
<dbReference type="Gene3D" id="3.40.630.30">
    <property type="match status" value="1"/>
</dbReference>
<dbReference type="InterPro" id="IPR018311">
    <property type="entry name" value="Autoind_synth_CS"/>
</dbReference>
<dbReference type="AlphaFoldDB" id="A0AB94IEI8"/>
<reference evidence="10 11" key="1">
    <citation type="journal article" date="2014" name="Appl. Environ. Microbiol.">
        <title>Genomic features of a bumble bee symbiont reflect its host environment.</title>
        <authorList>
            <person name="Martinson V.G."/>
            <person name="Magoc T."/>
            <person name="Koch H."/>
            <person name="Salzberg S.L."/>
            <person name="Moran N.A."/>
        </authorList>
    </citation>
    <scope>NUCLEOTIDE SEQUENCE [LARGE SCALE GENOMIC DNA]</scope>
    <source>
        <strain evidence="10 11">Bimp</strain>
    </source>
</reference>
<dbReference type="Pfam" id="PF00765">
    <property type="entry name" value="Autoind_synth"/>
    <property type="match status" value="1"/>
</dbReference>
<dbReference type="PRINTS" id="PR01549">
    <property type="entry name" value="AUTOINDCRSYN"/>
</dbReference>
<evidence type="ECO:0000256" key="8">
    <source>
        <dbReference type="PROSITE-ProRule" id="PRU00533"/>
    </source>
</evidence>
<protein>
    <recommendedName>
        <fullName evidence="2 9">Acyl-homoserine-lactone synthase</fullName>
        <ecNumber evidence="1 9">2.3.1.184</ecNumber>
    </recommendedName>
    <alternativeName>
        <fullName evidence="9">Autoinducer synthesis protein</fullName>
    </alternativeName>
</protein>
<keyword evidence="5 9" id="KW-0949">S-adenosyl-L-methionine</keyword>
<accession>A0AB94IEI8</accession>
<evidence type="ECO:0000256" key="6">
    <source>
        <dbReference type="ARBA" id="ARBA00022929"/>
    </source>
</evidence>
<dbReference type="RefSeq" id="WP_024495447.1">
    <property type="nucleotide sequence ID" value="NZ_AWGA01000014.1"/>
</dbReference>
<dbReference type="PROSITE" id="PS51187">
    <property type="entry name" value="AUTOINDUCER_SYNTH_2"/>
    <property type="match status" value="1"/>
</dbReference>
<dbReference type="SUPFAM" id="SSF55729">
    <property type="entry name" value="Acyl-CoA N-acyltransferases (Nat)"/>
    <property type="match status" value="1"/>
</dbReference>
<name>A0AB94IEI8_9GAMM</name>
<dbReference type="Proteomes" id="UP000506160">
    <property type="component" value="Unassembled WGS sequence"/>
</dbReference>
<comment type="caution">
    <text evidence="10">The sequence shown here is derived from an EMBL/GenBank/DDBJ whole genome shotgun (WGS) entry which is preliminary data.</text>
</comment>
<dbReference type="EMBL" id="AWGA01000014">
    <property type="protein sequence ID" value="TEA27906.1"/>
    <property type="molecule type" value="Genomic_DNA"/>
</dbReference>
<dbReference type="GO" id="GO:0007165">
    <property type="term" value="P:signal transduction"/>
    <property type="evidence" value="ECO:0007669"/>
    <property type="project" value="TreeGrafter"/>
</dbReference>
<dbReference type="InterPro" id="IPR001690">
    <property type="entry name" value="Autoind_synthase"/>
</dbReference>
<keyword evidence="3 8" id="KW-0673">Quorum sensing</keyword>
<keyword evidence="4 9" id="KW-0808">Transferase</keyword>
<proteinExistence type="inferred from homology"/>